<dbReference type="Proteomes" id="UP000265926">
    <property type="component" value="Unassembled WGS sequence"/>
</dbReference>
<comment type="caution">
    <text evidence="2">The sequence shown here is derived from an EMBL/GenBank/DDBJ whole genome shotgun (WGS) entry which is preliminary data.</text>
</comment>
<dbReference type="InterPro" id="IPR001347">
    <property type="entry name" value="SIS_dom"/>
</dbReference>
<dbReference type="SUPFAM" id="SSF53697">
    <property type="entry name" value="SIS domain"/>
    <property type="match status" value="1"/>
</dbReference>
<reference evidence="2 3" key="1">
    <citation type="submission" date="2018-08" db="EMBL/GenBank/DDBJ databases">
        <title>Pallidiluteibacterium maritimus gen. nov., sp. nov., isolated from coastal sediment.</title>
        <authorList>
            <person name="Zhou L.Y."/>
        </authorList>
    </citation>
    <scope>NUCLEOTIDE SEQUENCE [LARGE SCALE GENOMIC DNA]</scope>
    <source>
        <strain evidence="2 3">XSD2</strain>
    </source>
</reference>
<dbReference type="PANTHER" id="PTHR30390">
    <property type="entry name" value="SEDOHEPTULOSE 7-PHOSPHATE ISOMERASE / DNAA INITIATOR-ASSOCIATING FACTOR FOR REPLICATION INITIATION"/>
    <property type="match status" value="1"/>
</dbReference>
<evidence type="ECO:0000313" key="3">
    <source>
        <dbReference type="Proteomes" id="UP000265926"/>
    </source>
</evidence>
<dbReference type="Gene3D" id="3.40.50.10490">
    <property type="entry name" value="Glucose-6-phosphate isomerase like protein, domain 1"/>
    <property type="match status" value="1"/>
</dbReference>
<name>A0A399ST21_9BACT</name>
<sequence length="211" mass="22836">MDSNQILENLIARYPVLELSKTEIFQAFELIRESYAQERKLLVCGNGGSASDAEHIVGELMKSFTKKRPLASHLSEELLATSEEHGAYLAAKLEGALPAIALTCHSALNTAFSNDVDADLIYAQQVVGYGNQGDVLIGISTSGNAKNVINAVITAKAKGLKTIGLSGRHGGKLNENCDVVIRVDATETYQVQELHLPVYHALCQMLEATFY</sequence>
<keyword evidence="3" id="KW-1185">Reference proteome</keyword>
<dbReference type="AlphaFoldDB" id="A0A399ST21"/>
<feature type="domain" description="SIS" evidence="1">
    <location>
        <begin position="31"/>
        <end position="211"/>
    </location>
</feature>
<evidence type="ECO:0000313" key="2">
    <source>
        <dbReference type="EMBL" id="RIJ46478.1"/>
    </source>
</evidence>
<dbReference type="GO" id="GO:1901135">
    <property type="term" value="P:carbohydrate derivative metabolic process"/>
    <property type="evidence" value="ECO:0007669"/>
    <property type="project" value="InterPro"/>
</dbReference>
<dbReference type="OrthoDB" id="9781311at2"/>
<dbReference type="InterPro" id="IPR035461">
    <property type="entry name" value="GmhA/DiaA"/>
</dbReference>
<protein>
    <submittedName>
        <fullName evidence="2">SIS domain-containing protein</fullName>
    </submittedName>
</protein>
<dbReference type="EMBL" id="QWGR01000014">
    <property type="protein sequence ID" value="RIJ46478.1"/>
    <property type="molecule type" value="Genomic_DNA"/>
</dbReference>
<dbReference type="GO" id="GO:0097367">
    <property type="term" value="F:carbohydrate derivative binding"/>
    <property type="evidence" value="ECO:0007669"/>
    <property type="project" value="InterPro"/>
</dbReference>
<gene>
    <name evidence="2" type="ORF">D1614_18895</name>
</gene>
<dbReference type="CDD" id="cd05006">
    <property type="entry name" value="SIS_GmhA"/>
    <property type="match status" value="1"/>
</dbReference>
<dbReference type="RefSeq" id="WP_119439542.1">
    <property type="nucleotide sequence ID" value="NZ_QWGR01000014.1"/>
</dbReference>
<dbReference type="Pfam" id="PF13580">
    <property type="entry name" value="SIS_2"/>
    <property type="match status" value="2"/>
</dbReference>
<organism evidence="2 3">
    <name type="scientific">Maribellus luteus</name>
    <dbReference type="NCBI Taxonomy" id="2305463"/>
    <lineage>
        <taxon>Bacteria</taxon>
        <taxon>Pseudomonadati</taxon>
        <taxon>Bacteroidota</taxon>
        <taxon>Bacteroidia</taxon>
        <taxon>Marinilabiliales</taxon>
        <taxon>Prolixibacteraceae</taxon>
        <taxon>Maribellus</taxon>
    </lineage>
</organism>
<evidence type="ECO:0000259" key="1">
    <source>
        <dbReference type="PROSITE" id="PS51464"/>
    </source>
</evidence>
<accession>A0A399ST21</accession>
<dbReference type="InterPro" id="IPR046348">
    <property type="entry name" value="SIS_dom_sf"/>
</dbReference>
<proteinExistence type="predicted"/>
<dbReference type="InterPro" id="IPR050099">
    <property type="entry name" value="SIS_GmhA/DiaA_subfam"/>
</dbReference>
<dbReference type="PROSITE" id="PS51464">
    <property type="entry name" value="SIS"/>
    <property type="match status" value="1"/>
</dbReference>